<feature type="compositionally biased region" description="Basic and acidic residues" evidence="1">
    <location>
        <begin position="312"/>
        <end position="323"/>
    </location>
</feature>
<sequence length="329" mass="36222">MLPGGYNTRHKEQRATFQSYRPSQPTRSQSRHTTTGGNAPGDSRAHVGSGPSRGDPPDPNATDRSRRVESSGQTARTTPIYLLMVSHPLELSLQNSFQFSLTSAPPACMPPPLSGPATSHRRGVWPMLRRSENQPPARRSPPLPAMVLTSGRPCHQRRAGTCSAQIHGTGDPPPSTAGGESWKCRQLTRAEGSARFLPCQRPRNDGDDSPHRMCEAPANRDCPTVREREREVLRHKWRTVAQARHAHRSPAAERHGLPSTIESGQRIEPASSTGKKRAPKRRYMSACTAATEAGSPPPCRPLSVTRRAAALPEEKQSRKRDQQSVRQRH</sequence>
<dbReference type="EMBL" id="BEZZ01037684">
    <property type="protein sequence ID" value="GCC40041.1"/>
    <property type="molecule type" value="Genomic_DNA"/>
</dbReference>
<proteinExistence type="predicted"/>
<feature type="compositionally biased region" description="Polar residues" evidence="1">
    <location>
        <begin position="15"/>
        <end position="37"/>
    </location>
</feature>
<evidence type="ECO:0000313" key="3">
    <source>
        <dbReference type="Proteomes" id="UP000287033"/>
    </source>
</evidence>
<name>A0A401TBK5_CHIPU</name>
<gene>
    <name evidence="2" type="ORF">chiPu_0024355</name>
</gene>
<dbReference type="Proteomes" id="UP000287033">
    <property type="component" value="Unassembled WGS sequence"/>
</dbReference>
<feature type="region of interest" description="Disordered" evidence="1">
    <location>
        <begin position="241"/>
        <end position="329"/>
    </location>
</feature>
<evidence type="ECO:0000256" key="1">
    <source>
        <dbReference type="SAM" id="MobiDB-lite"/>
    </source>
</evidence>
<keyword evidence="3" id="KW-1185">Reference proteome</keyword>
<comment type="caution">
    <text evidence="2">The sequence shown here is derived from an EMBL/GenBank/DDBJ whole genome shotgun (WGS) entry which is preliminary data.</text>
</comment>
<protein>
    <submittedName>
        <fullName evidence="2">Uncharacterized protein</fullName>
    </submittedName>
</protein>
<reference evidence="2 3" key="1">
    <citation type="journal article" date="2018" name="Nat. Ecol. Evol.">
        <title>Shark genomes provide insights into elasmobranch evolution and the origin of vertebrates.</title>
        <authorList>
            <person name="Hara Y"/>
            <person name="Yamaguchi K"/>
            <person name="Onimaru K"/>
            <person name="Kadota M"/>
            <person name="Koyanagi M"/>
            <person name="Keeley SD"/>
            <person name="Tatsumi K"/>
            <person name="Tanaka K"/>
            <person name="Motone F"/>
            <person name="Kageyama Y"/>
            <person name="Nozu R"/>
            <person name="Adachi N"/>
            <person name="Nishimura O"/>
            <person name="Nakagawa R"/>
            <person name="Tanegashima C"/>
            <person name="Kiyatake I"/>
            <person name="Matsumoto R"/>
            <person name="Murakumo K"/>
            <person name="Nishida K"/>
            <person name="Terakita A"/>
            <person name="Kuratani S"/>
            <person name="Sato K"/>
            <person name="Hyodo S Kuraku.S."/>
        </authorList>
    </citation>
    <scope>NUCLEOTIDE SEQUENCE [LARGE SCALE GENOMIC DNA]</scope>
</reference>
<feature type="region of interest" description="Disordered" evidence="1">
    <location>
        <begin position="1"/>
        <end position="75"/>
    </location>
</feature>
<organism evidence="2 3">
    <name type="scientific">Chiloscyllium punctatum</name>
    <name type="common">Brownbanded bambooshark</name>
    <name type="synonym">Hemiscyllium punctatum</name>
    <dbReference type="NCBI Taxonomy" id="137246"/>
    <lineage>
        <taxon>Eukaryota</taxon>
        <taxon>Metazoa</taxon>
        <taxon>Chordata</taxon>
        <taxon>Craniata</taxon>
        <taxon>Vertebrata</taxon>
        <taxon>Chondrichthyes</taxon>
        <taxon>Elasmobranchii</taxon>
        <taxon>Galeomorphii</taxon>
        <taxon>Galeoidea</taxon>
        <taxon>Orectolobiformes</taxon>
        <taxon>Hemiscylliidae</taxon>
        <taxon>Chiloscyllium</taxon>
    </lineage>
</organism>
<dbReference type="AlphaFoldDB" id="A0A401TBK5"/>
<feature type="compositionally biased region" description="Basic residues" evidence="1">
    <location>
        <begin position="274"/>
        <end position="283"/>
    </location>
</feature>
<evidence type="ECO:0000313" key="2">
    <source>
        <dbReference type="EMBL" id="GCC40041.1"/>
    </source>
</evidence>
<accession>A0A401TBK5</accession>